<sequence>MTPEEVGAMMRRMWGVMALWLVACSSGVAPEEVRPAPVTESVDSGGKTVSLTGQATLQVAAGALTEETQVTLAVTEAPVAPPGTQMSQVLELTPHGTRFETPARVTLRYTGNAPPGRLAVLRLADAESNTWEPVGGARFSSGTATFDTTTFSFYVVTDGFACTPQQTPANACGSACGGDEYCASDARCRRMLPSELCGNNSLYVMQGELPDLSGVAPAHTEDARSGNLIAEALGAWCGVTPTPLNQAEKGVLDACTDAPLLGSGNTLVLAGSGYAQRLGRFVVQDASPLLLGSGSTAGTLRFSKRDGTVLAEFPSSRVNPTNDYFTYHLMTMPGGALVLQVYGIGWEGTPAGVWHFIHRALPDIQAGTATWSSYQLYEWTDDGDGQKGPGDTYRLIAQE</sequence>
<proteinExistence type="predicted"/>
<accession>B3CK89</accession>
<protein>
    <submittedName>
        <fullName evidence="1">Uncharacterized protein</fullName>
    </submittedName>
</protein>
<evidence type="ECO:0000313" key="1">
    <source>
        <dbReference type="EMBL" id="CAP62392.1"/>
    </source>
</evidence>
<organism evidence="1">
    <name type="scientific">Archangium disciforme</name>
    <dbReference type="NCBI Taxonomy" id="38"/>
    <lineage>
        <taxon>Bacteria</taxon>
        <taxon>Pseudomonadati</taxon>
        <taxon>Myxococcota</taxon>
        <taxon>Myxococcia</taxon>
        <taxon>Myxococcales</taxon>
        <taxon>Cystobacterineae</taxon>
        <taxon>Archangiaceae</taxon>
        <taxon>Archangium</taxon>
    </lineage>
</organism>
<name>B3CK89_9BACT</name>
<reference evidence="1" key="2">
    <citation type="journal article" date="2008" name="J. Biotechnol.">
        <title>A transposon-based strategy to scale up myxothiazol production in myxobacterial cell factories.</title>
        <authorList>
            <person name="Sandmann A."/>
            <person name="Frank B."/>
            <person name="Muller R."/>
        </authorList>
    </citation>
    <scope>NUCLEOTIDE SEQUENCE</scope>
    <source>
        <strain evidence="1">An d48</strain>
    </source>
</reference>
<dbReference type="AlphaFoldDB" id="B3CK89"/>
<reference evidence="1" key="1">
    <citation type="submission" date="2007-12" db="EMBL/GenBank/DDBJ databases">
        <authorList>
            <person name="Mueller R."/>
        </authorList>
    </citation>
    <scope>NUCLEOTIDE SEQUENCE</scope>
    <source>
        <strain evidence="1">An d48</strain>
    </source>
</reference>
<dbReference type="Gene3D" id="2.60.220.30">
    <property type="match status" value="1"/>
</dbReference>
<dbReference type="EMBL" id="AM931165">
    <property type="protein sequence ID" value="CAP62392.1"/>
    <property type="molecule type" value="Genomic_DNA"/>
</dbReference>